<evidence type="ECO:0000313" key="1">
    <source>
        <dbReference type="EMBL" id="KAI3706714.1"/>
    </source>
</evidence>
<reference evidence="2" key="1">
    <citation type="journal article" date="2022" name="Mol. Ecol. Resour.">
        <title>The genomes of chicory, endive, great burdock and yacon provide insights into Asteraceae palaeo-polyploidization history and plant inulin production.</title>
        <authorList>
            <person name="Fan W."/>
            <person name="Wang S."/>
            <person name="Wang H."/>
            <person name="Wang A."/>
            <person name="Jiang F."/>
            <person name="Liu H."/>
            <person name="Zhao H."/>
            <person name="Xu D."/>
            <person name="Zhang Y."/>
        </authorList>
    </citation>
    <scope>NUCLEOTIDE SEQUENCE [LARGE SCALE GENOMIC DNA]</scope>
    <source>
        <strain evidence="2">cv. Niubang</strain>
    </source>
</reference>
<organism evidence="1 2">
    <name type="scientific">Arctium lappa</name>
    <name type="common">Greater burdock</name>
    <name type="synonym">Lappa major</name>
    <dbReference type="NCBI Taxonomy" id="4217"/>
    <lineage>
        <taxon>Eukaryota</taxon>
        <taxon>Viridiplantae</taxon>
        <taxon>Streptophyta</taxon>
        <taxon>Embryophyta</taxon>
        <taxon>Tracheophyta</taxon>
        <taxon>Spermatophyta</taxon>
        <taxon>Magnoliopsida</taxon>
        <taxon>eudicotyledons</taxon>
        <taxon>Gunneridae</taxon>
        <taxon>Pentapetalae</taxon>
        <taxon>asterids</taxon>
        <taxon>campanulids</taxon>
        <taxon>Asterales</taxon>
        <taxon>Asteraceae</taxon>
        <taxon>Carduoideae</taxon>
        <taxon>Cardueae</taxon>
        <taxon>Arctiinae</taxon>
        <taxon>Arctium</taxon>
    </lineage>
</organism>
<keyword evidence="2" id="KW-1185">Reference proteome</keyword>
<protein>
    <submittedName>
        <fullName evidence="1">Uncharacterized protein</fullName>
    </submittedName>
</protein>
<dbReference type="EMBL" id="CM042054">
    <property type="protein sequence ID" value="KAI3706714.1"/>
    <property type="molecule type" value="Genomic_DNA"/>
</dbReference>
<proteinExistence type="predicted"/>
<reference evidence="1 2" key="2">
    <citation type="journal article" date="2022" name="Mol. Ecol. Resour.">
        <title>The genomes of chicory, endive, great burdock and yacon provide insights into Asteraceae paleo-polyploidization history and plant inulin production.</title>
        <authorList>
            <person name="Fan W."/>
            <person name="Wang S."/>
            <person name="Wang H."/>
            <person name="Wang A."/>
            <person name="Jiang F."/>
            <person name="Liu H."/>
            <person name="Zhao H."/>
            <person name="Xu D."/>
            <person name="Zhang Y."/>
        </authorList>
    </citation>
    <scope>NUCLEOTIDE SEQUENCE [LARGE SCALE GENOMIC DNA]</scope>
    <source>
        <strain evidence="2">cv. Niubang</strain>
    </source>
</reference>
<dbReference type="Proteomes" id="UP001055879">
    <property type="component" value="Linkage Group LG08"/>
</dbReference>
<name>A0ACB9A9Q3_ARCLA</name>
<sequence length="78" mass="8854">MSPHLSTHFKLSQLLYPHTLSLPHLRSSNLCRYNPLNLIATNHLLHSPDPHIATTSPPVHGQPPPPLNHTFKNPQRYI</sequence>
<gene>
    <name evidence="1" type="ORF">L6452_24640</name>
</gene>
<evidence type="ECO:0000313" key="2">
    <source>
        <dbReference type="Proteomes" id="UP001055879"/>
    </source>
</evidence>
<accession>A0ACB9A9Q3</accession>
<comment type="caution">
    <text evidence="1">The sequence shown here is derived from an EMBL/GenBank/DDBJ whole genome shotgun (WGS) entry which is preliminary data.</text>
</comment>